<dbReference type="KEGG" id="vg:17503616"/>
<organism evidence="1 2">
    <name type="scientific">Lactobacillus phage PL-1</name>
    <dbReference type="NCBI Taxonomy" id="39103"/>
    <lineage>
        <taxon>Viruses</taxon>
        <taxon>Duplodnaviria</taxon>
        <taxon>Heunggongvirae</taxon>
        <taxon>Uroviricota</taxon>
        <taxon>Caudoviricetes</taxon>
        <taxon>Junavirus</taxon>
        <taxon>Junavirus PL1</taxon>
    </lineage>
</organism>
<keyword evidence="2" id="KW-1185">Reference proteome</keyword>
<accession>U5U717</accession>
<gene>
    <name evidence="1" type="ORF">PL1_25</name>
</gene>
<proteinExistence type="predicted"/>
<evidence type="ECO:0000313" key="2">
    <source>
        <dbReference type="Proteomes" id="UP000017780"/>
    </source>
</evidence>
<dbReference type="Proteomes" id="UP000017780">
    <property type="component" value="Segment"/>
</dbReference>
<dbReference type="EMBL" id="KC171647">
    <property type="protein sequence ID" value="AGZ17376.1"/>
    <property type="molecule type" value="Genomic_DNA"/>
</dbReference>
<sequence length="311" mass="35457">MKKKQKRVKRPQGEINQRFDEQLSYLSYAADGYDTQDHSLIKMATAPLRTLFLKQNMGEPLIEQLKIDPEKTDFMSSVALGEGTVIYGGPVLAGWSKEKPPELPKPEYLPLCYNPSANILHPIPLKKWWNGRLLVFQDHIITRQDIVRYVANQDGGAHVDRTLIKEYDDLLRGMYSAKIVRDNLPKDIKNMHLALLRQLVDETMKSFQKLGLFPQNVTYDSGSNKYQQAYLLSDPMIAHICSLNETTSLSNTIKIASTLQTLAGLGRRQTITRSHKALCILNFTRKGGRLHGTNLKNREWVLGVSCIHRQR</sequence>
<dbReference type="RefSeq" id="YP_008767331.1">
    <property type="nucleotide sequence ID" value="NC_022757.1"/>
</dbReference>
<dbReference type="GeneID" id="17503616"/>
<protein>
    <submittedName>
        <fullName evidence="1">Uncharacterized protein</fullName>
    </submittedName>
</protein>
<name>U5U717_9CAUD</name>
<evidence type="ECO:0000313" key="1">
    <source>
        <dbReference type="EMBL" id="AGZ17376.1"/>
    </source>
</evidence>
<reference evidence="1 2" key="1">
    <citation type="journal article" date="2014" name="Genome Announc.">
        <title>Complete Genome Sequences of Lactobacillus Phages J-1 and PL-1.</title>
        <authorList>
            <person name="Dieterle M.E."/>
            <person name="Jacobs-Sera D."/>
            <person name="Russell D."/>
            <person name="Hatfull G."/>
            <person name="Piuri M."/>
        </authorList>
    </citation>
    <scope>NUCLEOTIDE SEQUENCE [LARGE SCALE GENOMIC DNA]</scope>
</reference>